<protein>
    <submittedName>
        <fullName evidence="2">Uncharacterized protein</fullName>
    </submittedName>
</protein>
<evidence type="ECO:0000313" key="2">
    <source>
        <dbReference type="EMBL" id="KAJ9590087.1"/>
    </source>
</evidence>
<gene>
    <name evidence="2" type="ORF">L9F63_016793</name>
</gene>
<dbReference type="Proteomes" id="UP001233999">
    <property type="component" value="Unassembled WGS sequence"/>
</dbReference>
<keyword evidence="3" id="KW-1185">Reference proteome</keyword>
<comment type="caution">
    <text evidence="2">The sequence shown here is derived from an EMBL/GenBank/DDBJ whole genome shotgun (WGS) entry which is preliminary data.</text>
</comment>
<name>A0AAD8A1I4_DIPPU</name>
<evidence type="ECO:0000313" key="3">
    <source>
        <dbReference type="Proteomes" id="UP001233999"/>
    </source>
</evidence>
<feature type="compositionally biased region" description="Basic and acidic residues" evidence="1">
    <location>
        <begin position="37"/>
        <end position="48"/>
    </location>
</feature>
<accession>A0AAD8A1I4</accession>
<organism evidence="2 3">
    <name type="scientific">Diploptera punctata</name>
    <name type="common">Pacific beetle cockroach</name>
    <dbReference type="NCBI Taxonomy" id="6984"/>
    <lineage>
        <taxon>Eukaryota</taxon>
        <taxon>Metazoa</taxon>
        <taxon>Ecdysozoa</taxon>
        <taxon>Arthropoda</taxon>
        <taxon>Hexapoda</taxon>
        <taxon>Insecta</taxon>
        <taxon>Pterygota</taxon>
        <taxon>Neoptera</taxon>
        <taxon>Polyneoptera</taxon>
        <taxon>Dictyoptera</taxon>
        <taxon>Blattodea</taxon>
        <taxon>Blaberoidea</taxon>
        <taxon>Blaberidae</taxon>
        <taxon>Diplopterinae</taxon>
        <taxon>Diploptera</taxon>
    </lineage>
</organism>
<evidence type="ECO:0000256" key="1">
    <source>
        <dbReference type="SAM" id="MobiDB-lite"/>
    </source>
</evidence>
<sequence>MTLSNQLGAASSSTSRKNSKKGAKGQKKSSNTLHPPHTKDDVKKTQNEKHKKWSGNKGTPVEESLLRRSFSIRRQISNLVNTGGSTLRRSLSFGKGLNENAPKKPWNASLQSLREDIPEVTVSKPESYRDDVFDSRKLVTRTQSLLVQGTRTNGDMYGGGSQVSFFFVLINYNISL</sequence>
<dbReference type="AlphaFoldDB" id="A0AAD8A1I4"/>
<feature type="region of interest" description="Disordered" evidence="1">
    <location>
        <begin position="1"/>
        <end position="60"/>
    </location>
</feature>
<feature type="compositionally biased region" description="Polar residues" evidence="1">
    <location>
        <begin position="1"/>
        <end position="16"/>
    </location>
</feature>
<dbReference type="EMBL" id="JASPKZ010004565">
    <property type="protein sequence ID" value="KAJ9590087.1"/>
    <property type="molecule type" value="Genomic_DNA"/>
</dbReference>
<feature type="compositionally biased region" description="Basic residues" evidence="1">
    <location>
        <begin position="17"/>
        <end position="27"/>
    </location>
</feature>
<proteinExistence type="predicted"/>
<reference evidence="2" key="2">
    <citation type="submission" date="2023-05" db="EMBL/GenBank/DDBJ databases">
        <authorList>
            <person name="Fouks B."/>
        </authorList>
    </citation>
    <scope>NUCLEOTIDE SEQUENCE</scope>
    <source>
        <strain evidence="2">Stay&amp;Tobe</strain>
        <tissue evidence="2">Testes</tissue>
    </source>
</reference>
<reference evidence="2" key="1">
    <citation type="journal article" date="2023" name="IScience">
        <title>Live-bearing cockroach genome reveals convergent evolutionary mechanisms linked to viviparity in insects and beyond.</title>
        <authorList>
            <person name="Fouks B."/>
            <person name="Harrison M.C."/>
            <person name="Mikhailova A.A."/>
            <person name="Marchal E."/>
            <person name="English S."/>
            <person name="Carruthers M."/>
            <person name="Jennings E.C."/>
            <person name="Chiamaka E.L."/>
            <person name="Frigard R.A."/>
            <person name="Pippel M."/>
            <person name="Attardo G.M."/>
            <person name="Benoit J.B."/>
            <person name="Bornberg-Bauer E."/>
            <person name="Tobe S.S."/>
        </authorList>
    </citation>
    <scope>NUCLEOTIDE SEQUENCE</scope>
    <source>
        <strain evidence="2">Stay&amp;Tobe</strain>
    </source>
</reference>